<evidence type="ECO:0000256" key="2">
    <source>
        <dbReference type="ARBA" id="ARBA00022603"/>
    </source>
</evidence>
<evidence type="ECO:0000256" key="4">
    <source>
        <dbReference type="SAM" id="Phobius"/>
    </source>
</evidence>
<keyword evidence="4" id="KW-0812">Transmembrane</keyword>
<dbReference type="PANTHER" id="PTHR22809:SF5">
    <property type="entry name" value="TRNA N(3)-METHYLCYTIDINE METHYLTRANSFERASE METTL6"/>
    <property type="match status" value="1"/>
</dbReference>
<dbReference type="Gene3D" id="3.40.50.150">
    <property type="entry name" value="Vaccinia Virus protein VP39"/>
    <property type="match status" value="1"/>
</dbReference>
<dbReference type="GO" id="GO:0008757">
    <property type="term" value="F:S-adenosylmethionine-dependent methyltransferase activity"/>
    <property type="evidence" value="ECO:0007669"/>
    <property type="project" value="UniProtKB-ARBA"/>
</dbReference>
<dbReference type="Proteomes" id="UP001642360">
    <property type="component" value="Unassembled WGS sequence"/>
</dbReference>
<organism evidence="6 7">
    <name type="scientific">Ilex paraguariensis</name>
    <name type="common">yerba mate</name>
    <dbReference type="NCBI Taxonomy" id="185542"/>
    <lineage>
        <taxon>Eukaryota</taxon>
        <taxon>Viridiplantae</taxon>
        <taxon>Streptophyta</taxon>
        <taxon>Embryophyta</taxon>
        <taxon>Tracheophyta</taxon>
        <taxon>Spermatophyta</taxon>
        <taxon>Magnoliopsida</taxon>
        <taxon>eudicotyledons</taxon>
        <taxon>Gunneridae</taxon>
        <taxon>Pentapetalae</taxon>
        <taxon>asterids</taxon>
        <taxon>campanulids</taxon>
        <taxon>Aquifoliales</taxon>
        <taxon>Aquifoliaceae</taxon>
        <taxon>Ilex</taxon>
    </lineage>
</organism>
<comment type="similarity">
    <text evidence="1">Belongs to the methyltransferase superfamily. METL family.</text>
</comment>
<reference evidence="6 7" key="1">
    <citation type="submission" date="2024-02" db="EMBL/GenBank/DDBJ databases">
        <authorList>
            <person name="Vignale AGUSTIN F."/>
            <person name="Sosa J E."/>
            <person name="Modenutti C."/>
        </authorList>
    </citation>
    <scope>NUCLEOTIDE SEQUENCE [LARGE SCALE GENOMIC DNA]</scope>
</reference>
<keyword evidence="4" id="KW-1133">Transmembrane helix</keyword>
<dbReference type="AlphaFoldDB" id="A0ABC8QV92"/>
<comment type="caution">
    <text evidence="6">The sequence shown here is derived from an EMBL/GenBank/DDBJ whole genome shotgun (WGS) entry which is preliminary data.</text>
</comment>
<keyword evidence="2" id="KW-0489">Methyltransferase</keyword>
<evidence type="ECO:0000259" key="5">
    <source>
        <dbReference type="Pfam" id="PF08242"/>
    </source>
</evidence>
<keyword evidence="7" id="KW-1185">Reference proteome</keyword>
<evidence type="ECO:0000313" key="7">
    <source>
        <dbReference type="Proteomes" id="UP001642360"/>
    </source>
</evidence>
<dbReference type="EMBL" id="CAUOFW020000770">
    <property type="protein sequence ID" value="CAK9136654.1"/>
    <property type="molecule type" value="Genomic_DNA"/>
</dbReference>
<dbReference type="InterPro" id="IPR029063">
    <property type="entry name" value="SAM-dependent_MTases_sf"/>
</dbReference>
<dbReference type="InterPro" id="IPR026113">
    <property type="entry name" value="METTL2/6/8-like"/>
</dbReference>
<proteinExistence type="inferred from homology"/>
<dbReference type="SUPFAM" id="SSF53335">
    <property type="entry name" value="S-adenosyl-L-methionine-dependent methyltransferases"/>
    <property type="match status" value="1"/>
</dbReference>
<feature type="domain" description="Methyltransferase type 12" evidence="5">
    <location>
        <begin position="10"/>
        <end position="65"/>
    </location>
</feature>
<sequence>MHKDFTDTQVNAFVCDLTADDLNKQIPSSSIDIVTMIFVLSAVSPEKMPLVMQNIRKVLKPTGHVLFRDYAVGDLAQVPCTFGMLFYFFLFFGNHINP</sequence>
<protein>
    <recommendedName>
        <fullName evidence="5">Methyltransferase type 12 domain-containing protein</fullName>
    </recommendedName>
</protein>
<dbReference type="GO" id="GO:0032259">
    <property type="term" value="P:methylation"/>
    <property type="evidence" value="ECO:0007669"/>
    <property type="project" value="UniProtKB-KW"/>
</dbReference>
<evidence type="ECO:0000256" key="1">
    <source>
        <dbReference type="ARBA" id="ARBA00009725"/>
    </source>
</evidence>
<evidence type="ECO:0000313" key="6">
    <source>
        <dbReference type="EMBL" id="CAK9136654.1"/>
    </source>
</evidence>
<keyword evidence="3" id="KW-0808">Transferase</keyword>
<accession>A0ABC8QV92</accession>
<dbReference type="InterPro" id="IPR013217">
    <property type="entry name" value="Methyltransf_12"/>
</dbReference>
<feature type="transmembrane region" description="Helical" evidence="4">
    <location>
        <begin position="75"/>
        <end position="93"/>
    </location>
</feature>
<name>A0ABC8QV92_9AQUA</name>
<dbReference type="GO" id="GO:0008173">
    <property type="term" value="F:RNA methyltransferase activity"/>
    <property type="evidence" value="ECO:0007669"/>
    <property type="project" value="UniProtKB-ARBA"/>
</dbReference>
<gene>
    <name evidence="6" type="ORF">ILEXP_LOCUS3654</name>
</gene>
<dbReference type="Pfam" id="PF08242">
    <property type="entry name" value="Methyltransf_12"/>
    <property type="match status" value="1"/>
</dbReference>
<dbReference type="PANTHER" id="PTHR22809">
    <property type="entry name" value="METHYLTRANSFERASE-RELATED"/>
    <property type="match status" value="1"/>
</dbReference>
<keyword evidence="4" id="KW-0472">Membrane</keyword>
<evidence type="ECO:0000256" key="3">
    <source>
        <dbReference type="ARBA" id="ARBA00022679"/>
    </source>
</evidence>